<accession>A0ACB9IWA9</accession>
<sequence length="255" mass="27358">MTGNLWGEGLVGNKTGVAGGIPAEKMVGVVKIPEDTNAFQVLYGKALVGRCVDVTTLTKLNHILKEAEEEDSSVSNSDSSEDLEVEKATKEDNQAYGSGGDTGFPEDNNGGAIPHVDFRRQADWELGGGTQEVKGKNKCDGPHQFFFESQGGVIRPIRKPALLRPKKTTGSSPIGSPLESSRLKKRPRAGSEEWFDLNNCLGSGLFGGNTVIRDLEEGEVKDSNMGNRIFDHPSALDLNYVVTSGEPGSPNSSFF</sequence>
<keyword evidence="2" id="KW-1185">Reference proteome</keyword>
<proteinExistence type="predicted"/>
<organism evidence="1 2">
    <name type="scientific">Smallanthus sonchifolius</name>
    <dbReference type="NCBI Taxonomy" id="185202"/>
    <lineage>
        <taxon>Eukaryota</taxon>
        <taxon>Viridiplantae</taxon>
        <taxon>Streptophyta</taxon>
        <taxon>Embryophyta</taxon>
        <taxon>Tracheophyta</taxon>
        <taxon>Spermatophyta</taxon>
        <taxon>Magnoliopsida</taxon>
        <taxon>eudicotyledons</taxon>
        <taxon>Gunneridae</taxon>
        <taxon>Pentapetalae</taxon>
        <taxon>asterids</taxon>
        <taxon>campanulids</taxon>
        <taxon>Asterales</taxon>
        <taxon>Asteraceae</taxon>
        <taxon>Asteroideae</taxon>
        <taxon>Heliantheae alliance</taxon>
        <taxon>Millerieae</taxon>
        <taxon>Smallanthus</taxon>
    </lineage>
</organism>
<protein>
    <submittedName>
        <fullName evidence="1">Uncharacterized protein</fullName>
    </submittedName>
</protein>
<evidence type="ECO:0000313" key="1">
    <source>
        <dbReference type="EMBL" id="KAI3811803.1"/>
    </source>
</evidence>
<comment type="caution">
    <text evidence="1">The sequence shown here is derived from an EMBL/GenBank/DDBJ whole genome shotgun (WGS) entry which is preliminary data.</text>
</comment>
<reference evidence="1 2" key="2">
    <citation type="journal article" date="2022" name="Mol. Ecol. Resour.">
        <title>The genomes of chicory, endive, great burdock and yacon provide insights into Asteraceae paleo-polyploidization history and plant inulin production.</title>
        <authorList>
            <person name="Fan W."/>
            <person name="Wang S."/>
            <person name="Wang H."/>
            <person name="Wang A."/>
            <person name="Jiang F."/>
            <person name="Liu H."/>
            <person name="Zhao H."/>
            <person name="Xu D."/>
            <person name="Zhang Y."/>
        </authorList>
    </citation>
    <scope>NUCLEOTIDE SEQUENCE [LARGE SCALE GENOMIC DNA]</scope>
    <source>
        <strain evidence="2">cv. Yunnan</strain>
        <tissue evidence="1">Leaves</tissue>
    </source>
</reference>
<gene>
    <name evidence="1" type="ORF">L1987_21535</name>
</gene>
<dbReference type="Proteomes" id="UP001056120">
    <property type="component" value="Linkage Group LG07"/>
</dbReference>
<evidence type="ECO:0000313" key="2">
    <source>
        <dbReference type="Proteomes" id="UP001056120"/>
    </source>
</evidence>
<dbReference type="EMBL" id="CM042024">
    <property type="protein sequence ID" value="KAI3811803.1"/>
    <property type="molecule type" value="Genomic_DNA"/>
</dbReference>
<reference evidence="2" key="1">
    <citation type="journal article" date="2022" name="Mol. Ecol. Resour.">
        <title>The genomes of chicory, endive, great burdock and yacon provide insights into Asteraceae palaeo-polyploidization history and plant inulin production.</title>
        <authorList>
            <person name="Fan W."/>
            <person name="Wang S."/>
            <person name="Wang H."/>
            <person name="Wang A."/>
            <person name="Jiang F."/>
            <person name="Liu H."/>
            <person name="Zhao H."/>
            <person name="Xu D."/>
            <person name="Zhang Y."/>
        </authorList>
    </citation>
    <scope>NUCLEOTIDE SEQUENCE [LARGE SCALE GENOMIC DNA]</scope>
    <source>
        <strain evidence="2">cv. Yunnan</strain>
    </source>
</reference>
<name>A0ACB9IWA9_9ASTR</name>